<dbReference type="AlphaFoldDB" id="A0A1T5DT02"/>
<accession>A0A1T5DT02</accession>
<keyword evidence="3" id="KW-1185">Reference proteome</keyword>
<organism evidence="2 3">
    <name type="scientific">Parapedobacter luteus</name>
    <dbReference type="NCBI Taxonomy" id="623280"/>
    <lineage>
        <taxon>Bacteria</taxon>
        <taxon>Pseudomonadati</taxon>
        <taxon>Bacteroidota</taxon>
        <taxon>Sphingobacteriia</taxon>
        <taxon>Sphingobacteriales</taxon>
        <taxon>Sphingobacteriaceae</taxon>
        <taxon>Parapedobacter</taxon>
    </lineage>
</organism>
<proteinExistence type="predicted"/>
<keyword evidence="1" id="KW-0732">Signal</keyword>
<evidence type="ECO:0000256" key="1">
    <source>
        <dbReference type="SAM" id="SignalP"/>
    </source>
</evidence>
<evidence type="ECO:0000313" key="2">
    <source>
        <dbReference type="EMBL" id="SKB74952.1"/>
    </source>
</evidence>
<dbReference type="Proteomes" id="UP000190541">
    <property type="component" value="Unassembled WGS sequence"/>
</dbReference>
<dbReference type="STRING" id="623280.SAMN05660226_02972"/>
<dbReference type="EMBL" id="FUYS01000007">
    <property type="protein sequence ID" value="SKB74952.1"/>
    <property type="molecule type" value="Genomic_DNA"/>
</dbReference>
<reference evidence="2 3" key="1">
    <citation type="submission" date="2017-02" db="EMBL/GenBank/DDBJ databases">
        <authorList>
            <person name="Peterson S.W."/>
        </authorList>
    </citation>
    <scope>NUCLEOTIDE SEQUENCE [LARGE SCALE GENOMIC DNA]</scope>
    <source>
        <strain evidence="2 3">DSM 22899</strain>
    </source>
</reference>
<sequence>MNSFKTKTLFKAFCSIAAIGMLMASCSKNDSDVADVACLAHLNPDTLRFVVLGKESGADLFFSDSPVYDTTELKLFRKGAGSALEPAHQGIAENRGDIHFFSYVYPADTLFMQIADQPLDTIAFTGEVVYRPCPQSLLVEVTFNSEAPQTEAHGRIVPLYRKE</sequence>
<gene>
    <name evidence="2" type="ORF">SAMN05660226_02972</name>
</gene>
<dbReference type="OrthoDB" id="796798at2"/>
<evidence type="ECO:0000313" key="3">
    <source>
        <dbReference type="Proteomes" id="UP000190541"/>
    </source>
</evidence>
<evidence type="ECO:0008006" key="4">
    <source>
        <dbReference type="Google" id="ProtNLM"/>
    </source>
</evidence>
<protein>
    <recommendedName>
        <fullName evidence="4">Lipoprotein</fullName>
    </recommendedName>
</protein>
<feature type="signal peptide" evidence="1">
    <location>
        <begin position="1"/>
        <end position="24"/>
    </location>
</feature>
<dbReference type="RefSeq" id="WP_139378710.1">
    <property type="nucleotide sequence ID" value="NZ_FUYS01000007.1"/>
</dbReference>
<dbReference type="PROSITE" id="PS51257">
    <property type="entry name" value="PROKAR_LIPOPROTEIN"/>
    <property type="match status" value="1"/>
</dbReference>
<feature type="chain" id="PRO_5013341261" description="Lipoprotein" evidence="1">
    <location>
        <begin position="25"/>
        <end position="163"/>
    </location>
</feature>
<name>A0A1T5DT02_9SPHI</name>